<comment type="catalytic activity">
    <reaction evidence="9 13 15">
        <text>deamido-NAD(+) + NH4(+) + ATP = AMP + diphosphate + NAD(+) + H(+)</text>
        <dbReference type="Rhea" id="RHEA:21188"/>
        <dbReference type="ChEBI" id="CHEBI:15378"/>
        <dbReference type="ChEBI" id="CHEBI:28938"/>
        <dbReference type="ChEBI" id="CHEBI:30616"/>
        <dbReference type="ChEBI" id="CHEBI:33019"/>
        <dbReference type="ChEBI" id="CHEBI:57540"/>
        <dbReference type="ChEBI" id="CHEBI:58437"/>
        <dbReference type="ChEBI" id="CHEBI:456215"/>
        <dbReference type="EC" id="6.3.1.5"/>
    </reaction>
</comment>
<keyword evidence="6 13" id="KW-0067">ATP-binding</keyword>
<keyword evidence="4 13" id="KW-0479">Metal-binding</keyword>
<dbReference type="PANTHER" id="PTHR23090">
    <property type="entry name" value="NH 3 /GLUTAMINE-DEPENDENT NAD + SYNTHETASE"/>
    <property type="match status" value="1"/>
</dbReference>
<dbReference type="GO" id="GO:0003952">
    <property type="term" value="F:NAD+ synthase (glutamine-hydrolyzing) activity"/>
    <property type="evidence" value="ECO:0007669"/>
    <property type="project" value="InterPro"/>
</dbReference>
<evidence type="ECO:0000256" key="15">
    <source>
        <dbReference type="RuleBase" id="RU003812"/>
    </source>
</evidence>
<gene>
    <name evidence="13 17" type="primary">nadE</name>
    <name evidence="17" type="ORF">GCM10008939_19780</name>
</gene>
<evidence type="ECO:0000256" key="8">
    <source>
        <dbReference type="ARBA" id="ARBA00023027"/>
    </source>
</evidence>
<keyword evidence="18" id="KW-1185">Reference proteome</keyword>
<comment type="pathway">
    <text evidence="13">Cofactor biosynthesis; NAD(+) biosynthesis; NAD(+) from deamido-NAD(+) (ammonia route): step 1/1.</text>
</comment>
<evidence type="ECO:0000256" key="1">
    <source>
        <dbReference type="ARBA" id="ARBA00005859"/>
    </source>
</evidence>
<dbReference type="NCBIfam" id="NF001979">
    <property type="entry name" value="PRK00768.1"/>
    <property type="match status" value="1"/>
</dbReference>
<dbReference type="GO" id="GO:0008795">
    <property type="term" value="F:NAD+ synthase activity"/>
    <property type="evidence" value="ECO:0007669"/>
    <property type="project" value="UniProtKB-UniRule"/>
</dbReference>
<feature type="binding site" evidence="13">
    <location>
        <position position="221"/>
    </location>
    <ligand>
        <name>ATP</name>
        <dbReference type="ChEBI" id="CHEBI:30616"/>
    </ligand>
</feature>
<dbReference type="HAMAP" id="MF_00193">
    <property type="entry name" value="NadE_ammonia_dep"/>
    <property type="match status" value="1"/>
</dbReference>
<evidence type="ECO:0000313" key="18">
    <source>
        <dbReference type="Proteomes" id="UP000635726"/>
    </source>
</evidence>
<dbReference type="InterPro" id="IPR003694">
    <property type="entry name" value="NAD_synthase"/>
</dbReference>
<feature type="binding site" evidence="13">
    <location>
        <position position="199"/>
    </location>
    <ligand>
        <name>ATP</name>
        <dbReference type="ChEBI" id="CHEBI:30616"/>
    </ligand>
</feature>
<reference evidence="17" key="1">
    <citation type="journal article" date="2014" name="Int. J. Syst. Evol. Microbiol.">
        <title>Complete genome sequence of Corynebacterium casei LMG S-19264T (=DSM 44701T), isolated from a smear-ripened cheese.</title>
        <authorList>
            <consortium name="US DOE Joint Genome Institute (JGI-PGF)"/>
            <person name="Walter F."/>
            <person name="Albersmeier A."/>
            <person name="Kalinowski J."/>
            <person name="Ruckert C."/>
        </authorList>
    </citation>
    <scope>NUCLEOTIDE SEQUENCE</scope>
    <source>
        <strain evidence="17">JCM 14371</strain>
    </source>
</reference>
<dbReference type="AlphaFoldDB" id="A0A917PG18"/>
<dbReference type="GO" id="GO:0005524">
    <property type="term" value="F:ATP binding"/>
    <property type="evidence" value="ECO:0007669"/>
    <property type="project" value="UniProtKB-UniRule"/>
</dbReference>
<proteinExistence type="inferred from homology"/>
<evidence type="ECO:0000256" key="5">
    <source>
        <dbReference type="ARBA" id="ARBA00022741"/>
    </source>
</evidence>
<keyword evidence="3 13" id="KW-0436">Ligase</keyword>
<comment type="similarity">
    <text evidence="1 13 14">Belongs to the NAD synthetase family.</text>
</comment>
<dbReference type="InterPro" id="IPR022926">
    <property type="entry name" value="NH(3)-dep_NAD(+)_synth"/>
</dbReference>
<sequence length="287" mass="31182">MWHAWHTDGMTDLQARIVAELGVQPTIRPEQEVRRRVDFLKAYLQGTPARGFVLGISGGQDSSLTGRLCTLAVQELNADAPGEGYTFVAVRLPHHVQADEDDAQLALTFIGAPEVVTLNIGPATDAASAGVQAALGEPLRDFVRGNLKARERMALQYALAGQRNLLVVGTDHAAEAVTGFYTKYGDGGVDVTPLVGLNKRQGRALLESLNAPERLYLKTPTADLEDDRPGLPDEAALGVTYTQIDDYLEGMAVPAEAASVIERWFTVTRHKRAMPVSPLDTWWQTQP</sequence>
<dbReference type="Pfam" id="PF02540">
    <property type="entry name" value="NAD_synthase"/>
    <property type="match status" value="1"/>
</dbReference>
<protein>
    <recommendedName>
        <fullName evidence="12 13">NH(3)-dependent NAD(+) synthetase</fullName>
        <ecNumber evidence="11 13">6.3.1.5</ecNumber>
    </recommendedName>
</protein>
<evidence type="ECO:0000256" key="14">
    <source>
        <dbReference type="RuleBase" id="RU003811"/>
    </source>
</evidence>
<keyword evidence="8 13" id="KW-0520">NAD</keyword>
<accession>A0A917PG18</accession>
<evidence type="ECO:0000256" key="2">
    <source>
        <dbReference type="ARBA" id="ARBA00011738"/>
    </source>
</evidence>
<evidence type="ECO:0000256" key="7">
    <source>
        <dbReference type="ARBA" id="ARBA00022842"/>
    </source>
</evidence>
<comment type="subunit">
    <text evidence="2 13">Homodimer.</text>
</comment>
<feature type="binding site" evidence="13">
    <location>
        <begin position="55"/>
        <end position="62"/>
    </location>
    <ligand>
        <name>ATP</name>
        <dbReference type="ChEBI" id="CHEBI:30616"/>
    </ligand>
</feature>
<evidence type="ECO:0000256" key="10">
    <source>
        <dbReference type="ARBA" id="ARBA00055966"/>
    </source>
</evidence>
<feature type="domain" description="NAD/GMP synthase" evidence="16">
    <location>
        <begin position="33"/>
        <end position="275"/>
    </location>
</feature>
<dbReference type="EMBL" id="BMOE01000005">
    <property type="protein sequence ID" value="GGJ75595.1"/>
    <property type="molecule type" value="Genomic_DNA"/>
</dbReference>
<feature type="binding site" evidence="13">
    <location>
        <position position="170"/>
    </location>
    <ligand>
        <name>ATP</name>
        <dbReference type="ChEBI" id="CHEBI:30616"/>
    </ligand>
</feature>
<keyword evidence="7 13" id="KW-0460">Magnesium</keyword>
<evidence type="ECO:0000256" key="13">
    <source>
        <dbReference type="HAMAP-Rule" id="MF_00193"/>
    </source>
</evidence>
<feature type="binding site" evidence="13">
    <location>
        <position position="61"/>
    </location>
    <ligand>
        <name>Mg(2+)</name>
        <dbReference type="ChEBI" id="CHEBI:18420"/>
    </ligand>
</feature>
<dbReference type="GO" id="GO:0009435">
    <property type="term" value="P:NAD+ biosynthetic process"/>
    <property type="evidence" value="ECO:0007669"/>
    <property type="project" value="UniProtKB-UniRule"/>
</dbReference>
<dbReference type="PANTHER" id="PTHR23090:SF7">
    <property type="entry name" value="NH(3)-DEPENDENT NAD(+) SYNTHETASE"/>
    <property type="match status" value="1"/>
</dbReference>
<organism evidence="17 18">
    <name type="scientific">Deinococcus aquiradiocola</name>
    <dbReference type="NCBI Taxonomy" id="393059"/>
    <lineage>
        <taxon>Bacteria</taxon>
        <taxon>Thermotogati</taxon>
        <taxon>Deinococcota</taxon>
        <taxon>Deinococci</taxon>
        <taxon>Deinococcales</taxon>
        <taxon>Deinococcaceae</taxon>
        <taxon>Deinococcus</taxon>
    </lineage>
</organism>
<feature type="binding site" evidence="13">
    <location>
        <position position="190"/>
    </location>
    <ligand>
        <name>deamido-NAD(+)</name>
        <dbReference type="ChEBI" id="CHEBI:58437"/>
        <note>ligand shared between two neighboring subunits</note>
    </ligand>
</feature>
<dbReference type="CDD" id="cd00553">
    <property type="entry name" value="NAD_synthase"/>
    <property type="match status" value="1"/>
</dbReference>
<dbReference type="InterPro" id="IPR022310">
    <property type="entry name" value="NAD/GMP_synthase"/>
</dbReference>
<dbReference type="SUPFAM" id="SSF52402">
    <property type="entry name" value="Adenine nucleotide alpha hydrolases-like"/>
    <property type="match status" value="1"/>
</dbReference>
<dbReference type="GO" id="GO:0005737">
    <property type="term" value="C:cytoplasm"/>
    <property type="evidence" value="ECO:0007669"/>
    <property type="project" value="InterPro"/>
</dbReference>
<dbReference type="Gene3D" id="3.40.50.620">
    <property type="entry name" value="HUPs"/>
    <property type="match status" value="1"/>
</dbReference>
<reference evidence="17" key="2">
    <citation type="submission" date="2020-09" db="EMBL/GenBank/DDBJ databases">
        <authorList>
            <person name="Sun Q."/>
            <person name="Ohkuma M."/>
        </authorList>
    </citation>
    <scope>NUCLEOTIDE SEQUENCE</scope>
    <source>
        <strain evidence="17">JCM 14371</strain>
    </source>
</reference>
<evidence type="ECO:0000256" key="6">
    <source>
        <dbReference type="ARBA" id="ARBA00022840"/>
    </source>
</evidence>
<evidence type="ECO:0000256" key="12">
    <source>
        <dbReference type="ARBA" id="ARBA00070926"/>
    </source>
</evidence>
<evidence type="ECO:0000256" key="3">
    <source>
        <dbReference type="ARBA" id="ARBA00022598"/>
    </source>
</evidence>
<evidence type="ECO:0000313" key="17">
    <source>
        <dbReference type="EMBL" id="GGJ75595.1"/>
    </source>
</evidence>
<dbReference type="GO" id="GO:0046872">
    <property type="term" value="F:metal ion binding"/>
    <property type="evidence" value="ECO:0007669"/>
    <property type="project" value="UniProtKB-KW"/>
</dbReference>
<feature type="binding site" description="in other chain" evidence="13">
    <location>
        <begin position="270"/>
        <end position="271"/>
    </location>
    <ligand>
        <name>deamido-NAD(+)</name>
        <dbReference type="ChEBI" id="CHEBI:58437"/>
        <note>ligand shared between two neighboring subunits</note>
    </ligand>
</feature>
<feature type="binding site" description="in other chain" evidence="13">
    <location>
        <position position="150"/>
    </location>
    <ligand>
        <name>deamido-NAD(+)</name>
        <dbReference type="ChEBI" id="CHEBI:58437"/>
        <note>ligand shared between two neighboring subunits</note>
    </ligand>
</feature>
<feature type="binding site" evidence="13">
    <location>
        <position position="175"/>
    </location>
    <ligand>
        <name>Mg(2+)</name>
        <dbReference type="ChEBI" id="CHEBI:18420"/>
    </ligand>
</feature>
<dbReference type="Proteomes" id="UP000635726">
    <property type="component" value="Unassembled WGS sequence"/>
</dbReference>
<evidence type="ECO:0000256" key="4">
    <source>
        <dbReference type="ARBA" id="ARBA00022723"/>
    </source>
</evidence>
<dbReference type="EC" id="6.3.1.5" evidence="11 13"/>
<name>A0A917PG18_9DEIO</name>
<evidence type="ECO:0000256" key="9">
    <source>
        <dbReference type="ARBA" id="ARBA00051206"/>
    </source>
</evidence>
<comment type="caution">
    <text evidence="17">The sequence shown here is derived from an EMBL/GenBank/DDBJ whole genome shotgun (WGS) entry which is preliminary data.</text>
</comment>
<comment type="function">
    <text evidence="10 13">Catalyzes the ATP-dependent amidation of deamido-NAD to form NAD. Uses ammonia as a nitrogen source.</text>
</comment>
<evidence type="ECO:0000256" key="11">
    <source>
        <dbReference type="ARBA" id="ARBA00066987"/>
    </source>
</evidence>
<dbReference type="GO" id="GO:0004359">
    <property type="term" value="F:glutaminase activity"/>
    <property type="evidence" value="ECO:0007669"/>
    <property type="project" value="InterPro"/>
</dbReference>
<evidence type="ECO:0000259" key="16">
    <source>
        <dbReference type="Pfam" id="PF02540"/>
    </source>
</evidence>
<dbReference type="NCBIfam" id="TIGR00552">
    <property type="entry name" value="nadE"/>
    <property type="match status" value="1"/>
</dbReference>
<dbReference type="FunFam" id="3.40.50.620:FF:000015">
    <property type="entry name" value="NH(3)-dependent NAD(+) synthetase"/>
    <property type="match status" value="1"/>
</dbReference>
<feature type="binding site" description="in other chain" evidence="13">
    <location>
        <position position="183"/>
    </location>
    <ligand>
        <name>deamido-NAD(+)</name>
        <dbReference type="ChEBI" id="CHEBI:58437"/>
        <note>ligand shared between two neighboring subunits</note>
    </ligand>
</feature>
<dbReference type="InterPro" id="IPR014729">
    <property type="entry name" value="Rossmann-like_a/b/a_fold"/>
</dbReference>
<keyword evidence="5 13" id="KW-0547">Nucleotide-binding</keyword>